<dbReference type="Pfam" id="PF07690">
    <property type="entry name" value="MFS_1"/>
    <property type="match status" value="1"/>
</dbReference>
<evidence type="ECO:0000313" key="5">
    <source>
        <dbReference type="EMBL" id="OZI80052.1"/>
    </source>
</evidence>
<feature type="transmembrane region" description="Helical" evidence="4">
    <location>
        <begin position="275"/>
        <end position="293"/>
    </location>
</feature>
<evidence type="ECO:0000256" key="1">
    <source>
        <dbReference type="ARBA" id="ARBA00022692"/>
    </source>
</evidence>
<keyword evidence="2 4" id="KW-1133">Transmembrane helix</keyword>
<feature type="transmembrane region" description="Helical" evidence="4">
    <location>
        <begin position="89"/>
        <end position="107"/>
    </location>
</feature>
<dbReference type="InterPro" id="IPR050327">
    <property type="entry name" value="Proton-linked_MCT"/>
</dbReference>
<evidence type="ECO:0000313" key="6">
    <source>
        <dbReference type="Proteomes" id="UP000215633"/>
    </source>
</evidence>
<feature type="transmembrane region" description="Helical" evidence="4">
    <location>
        <begin position="398"/>
        <end position="416"/>
    </location>
</feature>
<protein>
    <submittedName>
        <fullName evidence="5">MFS transporter</fullName>
    </submittedName>
</protein>
<dbReference type="Gene3D" id="1.20.1250.20">
    <property type="entry name" value="MFS general substrate transporter like domains"/>
    <property type="match status" value="1"/>
</dbReference>
<dbReference type="RefSeq" id="WP_081760347.1">
    <property type="nucleotide sequence ID" value="NZ_NEVT01000003.1"/>
</dbReference>
<reference evidence="6" key="1">
    <citation type="submission" date="2017-05" db="EMBL/GenBank/DDBJ databases">
        <title>Complete and WGS of Bordetella genogroups.</title>
        <authorList>
            <person name="Spilker T."/>
            <person name="Lipuma J."/>
        </authorList>
    </citation>
    <scope>NUCLEOTIDE SEQUENCE [LARGE SCALE GENOMIC DNA]</scope>
    <source>
        <strain evidence="6">AU8256</strain>
    </source>
</reference>
<dbReference type="PANTHER" id="PTHR11360:SF290">
    <property type="entry name" value="MONOCARBOXYLATE MFS PERMEASE"/>
    <property type="match status" value="1"/>
</dbReference>
<dbReference type="GO" id="GO:0022857">
    <property type="term" value="F:transmembrane transporter activity"/>
    <property type="evidence" value="ECO:0007669"/>
    <property type="project" value="InterPro"/>
</dbReference>
<dbReference type="PANTHER" id="PTHR11360">
    <property type="entry name" value="MONOCARBOXYLATE TRANSPORTER"/>
    <property type="match status" value="1"/>
</dbReference>
<dbReference type="InterPro" id="IPR036259">
    <property type="entry name" value="MFS_trans_sf"/>
</dbReference>
<organism evidence="5 6">
    <name type="scientific">Bordetella genomosp. 2</name>
    <dbReference type="NCBI Taxonomy" id="1983456"/>
    <lineage>
        <taxon>Bacteria</taxon>
        <taxon>Pseudomonadati</taxon>
        <taxon>Pseudomonadota</taxon>
        <taxon>Betaproteobacteria</taxon>
        <taxon>Burkholderiales</taxon>
        <taxon>Alcaligenaceae</taxon>
        <taxon>Bordetella</taxon>
    </lineage>
</organism>
<name>A0A261W2V4_9BORD</name>
<feature type="transmembrane region" description="Helical" evidence="4">
    <location>
        <begin position="330"/>
        <end position="353"/>
    </location>
</feature>
<keyword evidence="6" id="KW-1185">Reference proteome</keyword>
<dbReference type="Proteomes" id="UP000215633">
    <property type="component" value="Unassembled WGS sequence"/>
</dbReference>
<dbReference type="SUPFAM" id="SSF103473">
    <property type="entry name" value="MFS general substrate transporter"/>
    <property type="match status" value="1"/>
</dbReference>
<evidence type="ECO:0000256" key="4">
    <source>
        <dbReference type="SAM" id="Phobius"/>
    </source>
</evidence>
<feature type="transmembrane region" description="Helical" evidence="4">
    <location>
        <begin position="244"/>
        <end position="263"/>
    </location>
</feature>
<feature type="transmembrane region" description="Helical" evidence="4">
    <location>
        <begin position="15"/>
        <end position="36"/>
    </location>
</feature>
<feature type="transmembrane region" description="Helical" evidence="4">
    <location>
        <begin position="172"/>
        <end position="194"/>
    </location>
</feature>
<keyword evidence="3 4" id="KW-0472">Membrane</keyword>
<gene>
    <name evidence="5" type="ORF">CAL24_09125</name>
</gene>
<sequence length="427" mass="43499">MQEAAHESGGGRRPVVFMGWRVVGAAFIIALFAWGIGFYGPPIFLSELHRARGWPVALVSLAMTGHFLCGAAVVANLGWLHRRFGVANITRAGALLTAAGLLGWGHAGEPWQLFLAMPFSGAGWAMTSGAALNAMVSPWFERRRPAALGMAFNGASLGGVVFSPLWVALIAWLGFGAAVLVVAAAMVATIWWLAWRYLALTPAALGQSPDGGEAGGPARAPAVATATRAGPLASPWRDARFRTLIAAASLGLFAQVGLVAHLFSMLVPVLGESGAGAAMGLATACAIGGRMVLARLMGPGADRRMAAAVNLALQALGSAVLLAANGSPAGMVLGCCLFGLGLGNVTSLPPLIAQADFRPADVARVVALVTAAGQAGYAFAPAAFGLLRGVGGPGQDGWLFVAAGLVQIAAAAWMLAGRRVRPADEVA</sequence>
<accession>A0A261W2V4</accession>
<feature type="transmembrane region" description="Helical" evidence="4">
    <location>
        <begin position="56"/>
        <end position="77"/>
    </location>
</feature>
<keyword evidence="1 4" id="KW-0812">Transmembrane</keyword>
<proteinExistence type="predicted"/>
<feature type="transmembrane region" description="Helical" evidence="4">
    <location>
        <begin position="146"/>
        <end position="166"/>
    </location>
</feature>
<comment type="caution">
    <text evidence="5">The sequence shown here is derived from an EMBL/GenBank/DDBJ whole genome shotgun (WGS) entry which is preliminary data.</text>
</comment>
<dbReference type="AlphaFoldDB" id="A0A261W2V4"/>
<feature type="transmembrane region" description="Helical" evidence="4">
    <location>
        <begin position="113"/>
        <end position="134"/>
    </location>
</feature>
<feature type="transmembrane region" description="Helical" evidence="4">
    <location>
        <begin position="305"/>
        <end position="324"/>
    </location>
</feature>
<dbReference type="EMBL" id="NEVT01000003">
    <property type="protein sequence ID" value="OZI80052.1"/>
    <property type="molecule type" value="Genomic_DNA"/>
</dbReference>
<dbReference type="InterPro" id="IPR011701">
    <property type="entry name" value="MFS"/>
</dbReference>
<feature type="transmembrane region" description="Helical" evidence="4">
    <location>
        <begin position="365"/>
        <end position="386"/>
    </location>
</feature>
<evidence type="ECO:0000256" key="3">
    <source>
        <dbReference type="ARBA" id="ARBA00023136"/>
    </source>
</evidence>
<evidence type="ECO:0000256" key="2">
    <source>
        <dbReference type="ARBA" id="ARBA00022989"/>
    </source>
</evidence>